<dbReference type="PANTHER" id="PTHR45138:SF9">
    <property type="entry name" value="DIGUANYLATE CYCLASE DGCM-RELATED"/>
    <property type="match status" value="1"/>
</dbReference>
<gene>
    <name evidence="5" type="ORF">BIT28_04690</name>
</gene>
<evidence type="ECO:0000256" key="1">
    <source>
        <dbReference type="ARBA" id="ARBA00012528"/>
    </source>
</evidence>
<dbReference type="InterPro" id="IPR000160">
    <property type="entry name" value="GGDEF_dom"/>
</dbReference>
<keyword evidence="6" id="KW-1185">Reference proteome</keyword>
<evidence type="ECO:0000259" key="4">
    <source>
        <dbReference type="PROSITE" id="PS50887"/>
    </source>
</evidence>
<comment type="catalytic activity">
    <reaction evidence="2">
        <text>2 GTP = 3',3'-c-di-GMP + 2 diphosphate</text>
        <dbReference type="Rhea" id="RHEA:24898"/>
        <dbReference type="ChEBI" id="CHEBI:33019"/>
        <dbReference type="ChEBI" id="CHEBI:37565"/>
        <dbReference type="ChEBI" id="CHEBI:58805"/>
        <dbReference type="EC" id="2.7.7.65"/>
    </reaction>
</comment>
<accession>A0A1Q9GSG1</accession>
<dbReference type="NCBIfam" id="TIGR00254">
    <property type="entry name" value="GGDEF"/>
    <property type="match status" value="1"/>
</dbReference>
<comment type="caution">
    <text evidence="5">The sequence shown here is derived from an EMBL/GenBank/DDBJ whole genome shotgun (WGS) entry which is preliminary data.</text>
</comment>
<dbReference type="SMART" id="SM00267">
    <property type="entry name" value="GGDEF"/>
    <property type="match status" value="1"/>
</dbReference>
<feature type="domain" description="GGDEF" evidence="4">
    <location>
        <begin position="141"/>
        <end position="250"/>
    </location>
</feature>
<dbReference type="InterPro" id="IPR050469">
    <property type="entry name" value="Diguanylate_Cyclase"/>
</dbReference>
<sequence length="250" mass="27731">MLRVLMVVALIFMSVSVLTEVNEHQRYETLLELITCGVFVFVLFVASEFLAKSLWLLLGMLFLICSSLLGVALELEKSGAYFGVSGSSAMVVIDMIYIFGLCSAAYGLHRIIRYYITHSYYDELTGLCNRRKLNQFDSNNSGRVLIYMDLDGLKGVNDTKGHEAGDSLIVTFAGLLKSVPEVIERFRVGGDEFILICGADKQEATIQFLMQSATEVNVQFSYGIAQLDDGLKAALANADHAMYLMKKGRK</sequence>
<dbReference type="EMBL" id="MJIL01000060">
    <property type="protein sequence ID" value="OLQ77650.1"/>
    <property type="molecule type" value="Genomic_DNA"/>
</dbReference>
<dbReference type="Pfam" id="PF00990">
    <property type="entry name" value="GGDEF"/>
    <property type="match status" value="1"/>
</dbReference>
<keyword evidence="3" id="KW-1133">Transmembrane helix</keyword>
<evidence type="ECO:0000313" key="6">
    <source>
        <dbReference type="Proteomes" id="UP000186905"/>
    </source>
</evidence>
<dbReference type="EC" id="2.7.7.65" evidence="1"/>
<dbReference type="RefSeq" id="WP_075763330.1">
    <property type="nucleotide sequence ID" value="NZ_MJIL01000060.1"/>
</dbReference>
<dbReference type="InterPro" id="IPR043128">
    <property type="entry name" value="Rev_trsase/Diguanyl_cyclase"/>
</dbReference>
<feature type="transmembrane region" description="Helical" evidence="3">
    <location>
        <begin position="54"/>
        <end position="73"/>
    </location>
</feature>
<protein>
    <recommendedName>
        <fullName evidence="1">diguanylate cyclase</fullName>
        <ecNumber evidence="1">2.7.7.65</ecNumber>
    </recommendedName>
</protein>
<dbReference type="GO" id="GO:0052621">
    <property type="term" value="F:diguanylate cyclase activity"/>
    <property type="evidence" value="ECO:0007669"/>
    <property type="project" value="UniProtKB-EC"/>
</dbReference>
<keyword evidence="3" id="KW-0812">Transmembrane</keyword>
<dbReference type="AlphaFoldDB" id="A0A1Q9GSG1"/>
<dbReference type="Proteomes" id="UP000186905">
    <property type="component" value="Unassembled WGS sequence"/>
</dbReference>
<evidence type="ECO:0000313" key="5">
    <source>
        <dbReference type="EMBL" id="OLQ77650.1"/>
    </source>
</evidence>
<dbReference type="SUPFAM" id="SSF55073">
    <property type="entry name" value="Nucleotide cyclase"/>
    <property type="match status" value="1"/>
</dbReference>
<proteinExistence type="predicted"/>
<dbReference type="PROSITE" id="PS50887">
    <property type="entry name" value="GGDEF"/>
    <property type="match status" value="1"/>
</dbReference>
<feature type="transmembrane region" description="Helical" evidence="3">
    <location>
        <begin position="79"/>
        <end position="108"/>
    </location>
</feature>
<evidence type="ECO:0000256" key="3">
    <source>
        <dbReference type="SAM" id="Phobius"/>
    </source>
</evidence>
<name>A0A1Q9GSG1_9GAMM</name>
<evidence type="ECO:0000256" key="2">
    <source>
        <dbReference type="ARBA" id="ARBA00034247"/>
    </source>
</evidence>
<feature type="transmembrane region" description="Helical" evidence="3">
    <location>
        <begin position="29"/>
        <end position="47"/>
    </location>
</feature>
<dbReference type="PANTHER" id="PTHR45138">
    <property type="entry name" value="REGULATORY COMPONENTS OF SENSORY TRANSDUCTION SYSTEM"/>
    <property type="match status" value="1"/>
</dbReference>
<dbReference type="GO" id="GO:1902201">
    <property type="term" value="P:negative regulation of bacterial-type flagellum-dependent cell motility"/>
    <property type="evidence" value="ECO:0007669"/>
    <property type="project" value="TreeGrafter"/>
</dbReference>
<dbReference type="GO" id="GO:0005886">
    <property type="term" value="C:plasma membrane"/>
    <property type="evidence" value="ECO:0007669"/>
    <property type="project" value="TreeGrafter"/>
</dbReference>
<dbReference type="GO" id="GO:0043709">
    <property type="term" value="P:cell adhesion involved in single-species biofilm formation"/>
    <property type="evidence" value="ECO:0007669"/>
    <property type="project" value="TreeGrafter"/>
</dbReference>
<keyword evidence="3" id="KW-0472">Membrane</keyword>
<dbReference type="CDD" id="cd01949">
    <property type="entry name" value="GGDEF"/>
    <property type="match status" value="1"/>
</dbReference>
<dbReference type="STRING" id="1903952.BIT28_04690"/>
<dbReference type="InterPro" id="IPR029787">
    <property type="entry name" value="Nucleotide_cyclase"/>
</dbReference>
<dbReference type="Gene3D" id="3.30.70.270">
    <property type="match status" value="1"/>
</dbReference>
<dbReference type="OrthoDB" id="70510at2"/>
<organism evidence="5 6">
    <name type="scientific">Photobacterium proteolyticum</name>
    <dbReference type="NCBI Taxonomy" id="1903952"/>
    <lineage>
        <taxon>Bacteria</taxon>
        <taxon>Pseudomonadati</taxon>
        <taxon>Pseudomonadota</taxon>
        <taxon>Gammaproteobacteria</taxon>
        <taxon>Vibrionales</taxon>
        <taxon>Vibrionaceae</taxon>
        <taxon>Photobacterium</taxon>
    </lineage>
</organism>
<reference evidence="5 6" key="1">
    <citation type="submission" date="2016-09" db="EMBL/GenBank/DDBJ databases">
        <title>Photobacterium proteolyticum sp. nov. a protease producing bacterium isolated from ocean sediments of Laizhou Bay.</title>
        <authorList>
            <person name="Li Y."/>
        </authorList>
    </citation>
    <scope>NUCLEOTIDE SEQUENCE [LARGE SCALE GENOMIC DNA]</scope>
    <source>
        <strain evidence="5 6">13-12</strain>
    </source>
</reference>